<keyword evidence="2" id="KW-0238">DNA-binding</keyword>
<dbReference type="PANTHER" id="PTHR44846">
    <property type="entry name" value="MANNOSYL-D-GLYCERATE TRANSPORT/METABOLISM SYSTEM REPRESSOR MNGR-RELATED"/>
    <property type="match status" value="1"/>
</dbReference>
<dbReference type="Proteomes" id="UP000190092">
    <property type="component" value="Unassembled WGS sequence"/>
</dbReference>
<dbReference type="PROSITE" id="PS50949">
    <property type="entry name" value="HTH_GNTR"/>
    <property type="match status" value="1"/>
</dbReference>
<dbReference type="GO" id="GO:0003700">
    <property type="term" value="F:DNA-binding transcription factor activity"/>
    <property type="evidence" value="ECO:0007669"/>
    <property type="project" value="InterPro"/>
</dbReference>
<dbReference type="Gene3D" id="1.10.10.10">
    <property type="entry name" value="Winged helix-like DNA-binding domain superfamily/Winged helix DNA-binding domain"/>
    <property type="match status" value="1"/>
</dbReference>
<evidence type="ECO:0000256" key="3">
    <source>
        <dbReference type="ARBA" id="ARBA00023163"/>
    </source>
</evidence>
<dbReference type="NCBIfam" id="TIGR02325">
    <property type="entry name" value="C_P_lyase_phnF"/>
    <property type="match status" value="1"/>
</dbReference>
<feature type="domain" description="HTH gntR-type" evidence="4">
    <location>
        <begin position="12"/>
        <end position="80"/>
    </location>
</feature>
<dbReference type="InterPro" id="IPR000524">
    <property type="entry name" value="Tscrpt_reg_HTH_GntR"/>
</dbReference>
<dbReference type="InterPro" id="IPR011663">
    <property type="entry name" value="UTRA"/>
</dbReference>
<dbReference type="InterPro" id="IPR036390">
    <property type="entry name" value="WH_DNA-bd_sf"/>
</dbReference>
<dbReference type="SMART" id="SM00345">
    <property type="entry name" value="HTH_GNTR"/>
    <property type="match status" value="1"/>
</dbReference>
<dbReference type="AlphaFoldDB" id="A0A1T4MRA6"/>
<proteinExistence type="predicted"/>
<keyword evidence="1" id="KW-0805">Transcription regulation</keyword>
<dbReference type="InterPro" id="IPR050679">
    <property type="entry name" value="Bact_HTH_transcr_reg"/>
</dbReference>
<dbReference type="SUPFAM" id="SSF64288">
    <property type="entry name" value="Chorismate lyase-like"/>
    <property type="match status" value="1"/>
</dbReference>
<organism evidence="5 6">
    <name type="scientific">Enhydrobacter aerosaccus</name>
    <dbReference type="NCBI Taxonomy" id="225324"/>
    <lineage>
        <taxon>Bacteria</taxon>
        <taxon>Pseudomonadati</taxon>
        <taxon>Pseudomonadota</taxon>
        <taxon>Alphaproteobacteria</taxon>
        <taxon>Hyphomicrobiales</taxon>
        <taxon>Enhydrobacter</taxon>
    </lineage>
</organism>
<dbReference type="GO" id="GO:0045892">
    <property type="term" value="P:negative regulation of DNA-templated transcription"/>
    <property type="evidence" value="ECO:0007669"/>
    <property type="project" value="TreeGrafter"/>
</dbReference>
<name>A0A1T4MRA6_9HYPH</name>
<sequence length="243" mass="26973">MAPSASHRPPAPRLWRDVKQSIEAMIATALRKKVDRLPNERTLAEQLGVHRHTVRRAMAELESEGLVCVEHGRGTFIQSEMVRYRLGRRTRFTENLAGIGLEPQSELLHHDLGPADASVAAALGLRRDSDVVRLVTLRGAKRLPLTYAIHFLPASRFEDAAAIFERTRSMSAVLLAGGVTDYRRSQIRVASRLPTEQEAQALKQQIGQPVLVISSVSRDMDGEAVLYTTSHVSAIRMELVVDL</sequence>
<dbReference type="Pfam" id="PF00392">
    <property type="entry name" value="GntR"/>
    <property type="match status" value="1"/>
</dbReference>
<reference evidence="6" key="1">
    <citation type="submission" date="2017-02" db="EMBL/GenBank/DDBJ databases">
        <authorList>
            <person name="Varghese N."/>
            <person name="Submissions S."/>
        </authorList>
    </citation>
    <scope>NUCLEOTIDE SEQUENCE [LARGE SCALE GENOMIC DNA]</scope>
    <source>
        <strain evidence="6">ATCC 27094</strain>
    </source>
</reference>
<evidence type="ECO:0000256" key="2">
    <source>
        <dbReference type="ARBA" id="ARBA00023125"/>
    </source>
</evidence>
<dbReference type="RefSeq" id="WP_269435093.1">
    <property type="nucleotide sequence ID" value="NZ_FUWJ01000002.1"/>
</dbReference>
<keyword evidence="3" id="KW-0804">Transcription</keyword>
<dbReference type="CDD" id="cd07377">
    <property type="entry name" value="WHTH_GntR"/>
    <property type="match status" value="1"/>
</dbReference>
<keyword evidence="6" id="KW-1185">Reference proteome</keyword>
<dbReference type="PRINTS" id="PR00035">
    <property type="entry name" value="HTHGNTR"/>
</dbReference>
<dbReference type="STRING" id="225324.SAMN02745126_01918"/>
<protein>
    <submittedName>
        <fullName evidence="5">Transcriptional regulator, GntR family</fullName>
    </submittedName>
</protein>
<dbReference type="GO" id="GO:0003677">
    <property type="term" value="F:DNA binding"/>
    <property type="evidence" value="ECO:0007669"/>
    <property type="project" value="UniProtKB-KW"/>
</dbReference>
<dbReference type="InterPro" id="IPR012702">
    <property type="entry name" value="CP_lyase_PhnF"/>
</dbReference>
<dbReference type="SMART" id="SM00866">
    <property type="entry name" value="UTRA"/>
    <property type="match status" value="1"/>
</dbReference>
<dbReference type="PANTHER" id="PTHR44846:SF1">
    <property type="entry name" value="MANNOSYL-D-GLYCERATE TRANSPORT_METABOLISM SYSTEM REPRESSOR MNGR-RELATED"/>
    <property type="match status" value="1"/>
</dbReference>
<evidence type="ECO:0000313" key="5">
    <source>
        <dbReference type="EMBL" id="SJZ69258.1"/>
    </source>
</evidence>
<accession>A0A1T4MRA6</accession>
<dbReference type="EMBL" id="FUWJ01000002">
    <property type="protein sequence ID" value="SJZ69258.1"/>
    <property type="molecule type" value="Genomic_DNA"/>
</dbReference>
<evidence type="ECO:0000256" key="1">
    <source>
        <dbReference type="ARBA" id="ARBA00023015"/>
    </source>
</evidence>
<dbReference type="InterPro" id="IPR028978">
    <property type="entry name" value="Chorismate_lyase_/UTRA_dom_sf"/>
</dbReference>
<dbReference type="InterPro" id="IPR036388">
    <property type="entry name" value="WH-like_DNA-bd_sf"/>
</dbReference>
<dbReference type="Pfam" id="PF07702">
    <property type="entry name" value="UTRA"/>
    <property type="match status" value="1"/>
</dbReference>
<evidence type="ECO:0000259" key="4">
    <source>
        <dbReference type="PROSITE" id="PS50949"/>
    </source>
</evidence>
<dbReference type="SUPFAM" id="SSF46785">
    <property type="entry name" value="Winged helix' DNA-binding domain"/>
    <property type="match status" value="1"/>
</dbReference>
<dbReference type="Gene3D" id="3.40.1410.10">
    <property type="entry name" value="Chorismate lyase-like"/>
    <property type="match status" value="1"/>
</dbReference>
<evidence type="ECO:0000313" key="6">
    <source>
        <dbReference type="Proteomes" id="UP000190092"/>
    </source>
</evidence>
<gene>
    <name evidence="5" type="ORF">SAMN02745126_01918</name>
</gene>